<reference evidence="4" key="1">
    <citation type="submission" date="2025-08" db="UniProtKB">
        <authorList>
            <consortium name="RefSeq"/>
        </authorList>
    </citation>
    <scope>IDENTIFICATION</scope>
</reference>
<protein>
    <submittedName>
        <fullName evidence="4">Uncharacterized protein LOC100202072 isoform X4</fullName>
    </submittedName>
</protein>
<dbReference type="RefSeq" id="XP_065667034.1">
    <property type="nucleotide sequence ID" value="XM_065810962.1"/>
</dbReference>
<feature type="domain" description="SUEL-type lectin" evidence="2">
    <location>
        <begin position="30"/>
        <end position="118"/>
    </location>
</feature>
<proteinExistence type="predicted"/>
<feature type="domain" description="SUEL-type lectin" evidence="2">
    <location>
        <begin position="410"/>
        <end position="498"/>
    </location>
</feature>
<organism evidence="3 4">
    <name type="scientific">Hydra vulgaris</name>
    <name type="common">Hydra</name>
    <name type="synonym">Hydra attenuata</name>
    <dbReference type="NCBI Taxonomy" id="6087"/>
    <lineage>
        <taxon>Eukaryota</taxon>
        <taxon>Metazoa</taxon>
        <taxon>Cnidaria</taxon>
        <taxon>Hydrozoa</taxon>
        <taxon>Hydroidolina</taxon>
        <taxon>Anthoathecata</taxon>
        <taxon>Aplanulata</taxon>
        <taxon>Hydridae</taxon>
        <taxon>Hydra</taxon>
    </lineage>
</organism>
<feature type="domain" description="SUEL-type lectin" evidence="2">
    <location>
        <begin position="315"/>
        <end position="403"/>
    </location>
</feature>
<dbReference type="InterPro" id="IPR043159">
    <property type="entry name" value="Lectin_gal-bd_sf"/>
</dbReference>
<evidence type="ECO:0000259" key="2">
    <source>
        <dbReference type="PROSITE" id="PS50228"/>
    </source>
</evidence>
<feature type="domain" description="SUEL-type lectin" evidence="2">
    <location>
        <begin position="220"/>
        <end position="308"/>
    </location>
</feature>
<keyword evidence="1" id="KW-0732">Signal</keyword>
<evidence type="ECO:0000256" key="1">
    <source>
        <dbReference type="SAM" id="SignalP"/>
    </source>
</evidence>
<feature type="domain" description="SUEL-type lectin" evidence="2">
    <location>
        <begin position="602"/>
        <end position="690"/>
    </location>
</feature>
<evidence type="ECO:0000313" key="4">
    <source>
        <dbReference type="RefSeq" id="XP_065667034.1"/>
    </source>
</evidence>
<feature type="chain" id="PRO_5045549567" evidence="1">
    <location>
        <begin position="24"/>
        <end position="691"/>
    </location>
</feature>
<feature type="domain" description="SUEL-type lectin" evidence="2">
    <location>
        <begin position="125"/>
        <end position="213"/>
    </location>
</feature>
<dbReference type="CDD" id="cd22827">
    <property type="entry name" value="Gal_Rha_Lectin_SUL-I-like"/>
    <property type="match status" value="7"/>
</dbReference>
<dbReference type="GeneID" id="100202072"/>
<feature type="domain" description="SUEL-type lectin" evidence="2">
    <location>
        <begin position="506"/>
        <end position="594"/>
    </location>
</feature>
<accession>A0ABM4CYK2</accession>
<name>A0ABM4CYK2_HYDVU</name>
<dbReference type="Gene3D" id="2.60.120.740">
    <property type="match status" value="7"/>
</dbReference>
<evidence type="ECO:0000313" key="3">
    <source>
        <dbReference type="Proteomes" id="UP001652625"/>
    </source>
</evidence>
<dbReference type="PANTHER" id="PTHR46780">
    <property type="entry name" value="PROTEIN EVA-1"/>
    <property type="match status" value="1"/>
</dbReference>
<keyword evidence="3" id="KW-1185">Reference proteome</keyword>
<dbReference type="PROSITE" id="PS50228">
    <property type="entry name" value="SUEL_LECTIN"/>
    <property type="match status" value="7"/>
</dbReference>
<dbReference type="Proteomes" id="UP001652625">
    <property type="component" value="Chromosome 11"/>
</dbReference>
<gene>
    <name evidence="4" type="primary">LOC100202072</name>
</gene>
<sequence>MLKKISIILLLGFIFKDIEFTTGIPLIAQTCEGNDLKIDCKGKGTIEVVYANYGRTSSGICPGSMDLNTKCDNQQNSLQIVRNSCSKKSSCIIKAANAVFGDPCVGTYKYLEVQYYCKFLTVVRSCEGSDLKIDCKDKGTIEVVYANYGRTSSSICPGSKDSNTKCDNHQNSLQVVRNSCSSKTSCIIKATNAVFGDPCVGTYKYLEVQFYCKPLTVVRSCEGSDLKIDCKDKGTIEVVYANYGRTSSSICPGSKDSNTKCDNHQNSLQVVRNSCSSKTSCIIKATNAVFGDPCVGTYKYLEVQFYCKPLTVVRSCEGSDLKIDCKDKGTIEVVYANYGRTSSSICPGSKDSNTKCDNHQNSLQVVRNSCSSKTSCIIKATNTVFGDPCVGTYKYLEVQFYCKPLTVVRSCEGSDLKIDCKDKGTIEVVYANYGRTSSSICPGSKDSNTKCDNHQNSLQVVRNSCSSKTSCIIKATNAVFGDPCVGTYKYLEVQYYCKPYLNVARSCEGSDLKIDCKDEGIIEVVYANYGRTSSGICPGSMDSNTKCDNHKKSLQIVRNSCSTKSSCVIKAANAVFGDPCFGTYKYLEVQYYCKPQLHAVQACEGTDLKIDCKGNGKIEVVYANYGRTSSGVCPGSNDSNIKCNNQINSLQIVRNSCSTKFLCVINAANAVFGDPCVGTYKYLEVKFYCKP</sequence>
<dbReference type="InterPro" id="IPR000922">
    <property type="entry name" value="Lectin_gal-bd_dom"/>
</dbReference>
<feature type="signal peptide" evidence="1">
    <location>
        <begin position="1"/>
        <end position="23"/>
    </location>
</feature>
<dbReference type="Pfam" id="PF02140">
    <property type="entry name" value="SUEL_Lectin"/>
    <property type="match status" value="7"/>
</dbReference>